<organism evidence="3 4">
    <name type="scientific">Marinobacterium zhoushanense</name>
    <dbReference type="NCBI Taxonomy" id="1679163"/>
    <lineage>
        <taxon>Bacteria</taxon>
        <taxon>Pseudomonadati</taxon>
        <taxon>Pseudomonadota</taxon>
        <taxon>Gammaproteobacteria</taxon>
        <taxon>Oceanospirillales</taxon>
        <taxon>Oceanospirillaceae</taxon>
        <taxon>Marinobacterium</taxon>
    </lineage>
</organism>
<accession>A0ABQ1KB64</accession>
<reference evidence="4" key="1">
    <citation type="journal article" date="2019" name="Int. J. Syst. Evol. Microbiol.">
        <title>The Global Catalogue of Microorganisms (GCM) 10K type strain sequencing project: providing services to taxonomists for standard genome sequencing and annotation.</title>
        <authorList>
            <consortium name="The Broad Institute Genomics Platform"/>
            <consortium name="The Broad Institute Genome Sequencing Center for Infectious Disease"/>
            <person name="Wu L."/>
            <person name="Ma J."/>
        </authorList>
    </citation>
    <scope>NUCLEOTIDE SEQUENCE [LARGE SCALE GENOMIC DNA]</scope>
    <source>
        <strain evidence="4">CGMCC 1.15341</strain>
    </source>
</reference>
<dbReference type="InterPro" id="IPR036291">
    <property type="entry name" value="NAD(P)-bd_dom_sf"/>
</dbReference>
<dbReference type="PANTHER" id="PTHR43708">
    <property type="entry name" value="CONSERVED EXPRESSED OXIDOREDUCTASE (EUROFUNG)"/>
    <property type="match status" value="1"/>
</dbReference>
<feature type="domain" description="Gfo/Idh/MocA-like oxidoreductase N-terminal" evidence="1">
    <location>
        <begin position="5"/>
        <end position="135"/>
    </location>
</feature>
<dbReference type="InterPro" id="IPR051317">
    <property type="entry name" value="Gfo/Idh/MocA_oxidoreduct"/>
</dbReference>
<dbReference type="Gene3D" id="3.40.50.720">
    <property type="entry name" value="NAD(P)-binding Rossmann-like Domain"/>
    <property type="match status" value="1"/>
</dbReference>
<dbReference type="InterPro" id="IPR055170">
    <property type="entry name" value="GFO_IDH_MocA-like_dom"/>
</dbReference>
<dbReference type="Pfam" id="PF01408">
    <property type="entry name" value="GFO_IDH_MocA"/>
    <property type="match status" value="1"/>
</dbReference>
<dbReference type="SUPFAM" id="SSF51735">
    <property type="entry name" value="NAD(P)-binding Rossmann-fold domains"/>
    <property type="match status" value="1"/>
</dbReference>
<dbReference type="InterPro" id="IPR000683">
    <property type="entry name" value="Gfo/Idh/MocA-like_OxRdtase_N"/>
</dbReference>
<evidence type="ECO:0000313" key="3">
    <source>
        <dbReference type="EMBL" id="GGB93975.1"/>
    </source>
</evidence>
<dbReference type="Pfam" id="PF22725">
    <property type="entry name" value="GFO_IDH_MocA_C3"/>
    <property type="match status" value="1"/>
</dbReference>
<dbReference type="Gene3D" id="3.30.360.10">
    <property type="entry name" value="Dihydrodipicolinate Reductase, domain 2"/>
    <property type="match status" value="1"/>
</dbReference>
<feature type="domain" description="GFO/IDH/MocA-like oxidoreductase" evidence="2">
    <location>
        <begin position="144"/>
        <end position="274"/>
    </location>
</feature>
<proteinExistence type="predicted"/>
<keyword evidence="4" id="KW-1185">Reference proteome</keyword>
<dbReference type="SUPFAM" id="SSF55347">
    <property type="entry name" value="Glyceraldehyde-3-phosphate dehydrogenase-like, C-terminal domain"/>
    <property type="match status" value="1"/>
</dbReference>
<sequence>MAKTIRWGMVGGGIGGFIGEIHRMAARLDGGFVLQAGCFSSDAERNRLSGIELGVAQDRIYNSFEAMAAQEAERSDGIQAVSIVTPNHLHFAAAKAFLEAGIDVICDKPLTTTLAQAKCLADIAHESGRLLAVTYNYTGNAMIRWARQLVDTGALGKLRLVQVEYAQDWLARDIEQQGQKQAAWRTNPELAGRAGCLGDIGVHAYNLARFVTGQRAGRVLAELERFVAGRQVDDNVQVMLDFGDGLRGALWASQVAVGAENALRLRLYGEDASLAWEQEHPNQLQFTRFGEPAQVLSRNSAGYPVSLQHLCRVPAGHPEGYLEAFANIYGEVRAALQCGSGDYPGVDDAVADLAFIEACLASDEAENRWRPVPH</sequence>
<dbReference type="RefSeq" id="WP_188747862.1">
    <property type="nucleotide sequence ID" value="NZ_BMIJ01000004.1"/>
</dbReference>
<protein>
    <submittedName>
        <fullName evidence="3">Oxidoreductase</fullName>
    </submittedName>
</protein>
<evidence type="ECO:0000259" key="2">
    <source>
        <dbReference type="Pfam" id="PF22725"/>
    </source>
</evidence>
<evidence type="ECO:0000313" key="4">
    <source>
        <dbReference type="Proteomes" id="UP000629025"/>
    </source>
</evidence>
<comment type="caution">
    <text evidence="3">The sequence shown here is derived from an EMBL/GenBank/DDBJ whole genome shotgun (WGS) entry which is preliminary data.</text>
</comment>
<dbReference type="PANTHER" id="PTHR43708:SF3">
    <property type="entry name" value="OXIDOREDUCTASE"/>
    <property type="match status" value="1"/>
</dbReference>
<gene>
    <name evidence="3" type="ORF">GCM10011352_20020</name>
</gene>
<name>A0ABQ1KB64_9GAMM</name>
<dbReference type="Proteomes" id="UP000629025">
    <property type="component" value="Unassembled WGS sequence"/>
</dbReference>
<evidence type="ECO:0000259" key="1">
    <source>
        <dbReference type="Pfam" id="PF01408"/>
    </source>
</evidence>
<dbReference type="EMBL" id="BMIJ01000004">
    <property type="protein sequence ID" value="GGB93975.1"/>
    <property type="molecule type" value="Genomic_DNA"/>
</dbReference>